<comment type="caution">
    <text evidence="7">The sequence shown here is derived from an EMBL/GenBank/DDBJ whole genome shotgun (WGS) entry which is preliminary data.</text>
</comment>
<feature type="transmembrane region" description="Helical" evidence="6">
    <location>
        <begin position="147"/>
        <end position="168"/>
    </location>
</feature>
<keyword evidence="8" id="KW-1185">Reference proteome</keyword>
<evidence type="ECO:0000256" key="2">
    <source>
        <dbReference type="ARBA" id="ARBA00009190"/>
    </source>
</evidence>
<gene>
    <name evidence="7" type="ORF">OUO13_16630</name>
</gene>
<dbReference type="PANTHER" id="PTHR12608">
    <property type="entry name" value="TRANSMEMBRANE PROTEIN HTP-1 RELATED"/>
    <property type="match status" value="1"/>
</dbReference>
<protein>
    <recommendedName>
        <fullName evidence="6">GDT1 family protein</fullName>
    </recommendedName>
</protein>
<dbReference type="GO" id="GO:0016020">
    <property type="term" value="C:membrane"/>
    <property type="evidence" value="ECO:0007669"/>
    <property type="project" value="UniProtKB-SubCell"/>
</dbReference>
<evidence type="ECO:0000256" key="1">
    <source>
        <dbReference type="ARBA" id="ARBA00004141"/>
    </source>
</evidence>
<accession>A0A9X3EQ48</accession>
<feature type="transmembrane region" description="Helical" evidence="6">
    <location>
        <begin position="111"/>
        <end position="127"/>
    </location>
</feature>
<keyword evidence="4 6" id="KW-1133">Transmembrane helix</keyword>
<organism evidence="7 8">
    <name type="scientific">Parathalassolituus penaei</name>
    <dbReference type="NCBI Taxonomy" id="2997323"/>
    <lineage>
        <taxon>Bacteria</taxon>
        <taxon>Pseudomonadati</taxon>
        <taxon>Pseudomonadota</taxon>
        <taxon>Gammaproteobacteria</taxon>
        <taxon>Oceanospirillales</taxon>
        <taxon>Oceanospirillaceae</taxon>
        <taxon>Parathalassolituus</taxon>
    </lineage>
</organism>
<keyword evidence="3 6" id="KW-0812">Transmembrane</keyword>
<dbReference type="GO" id="GO:0046873">
    <property type="term" value="F:metal ion transmembrane transporter activity"/>
    <property type="evidence" value="ECO:0007669"/>
    <property type="project" value="InterPro"/>
</dbReference>
<evidence type="ECO:0000256" key="3">
    <source>
        <dbReference type="ARBA" id="ARBA00022692"/>
    </source>
</evidence>
<dbReference type="InterPro" id="IPR001727">
    <property type="entry name" value="GDT1-like"/>
</dbReference>
<proteinExistence type="inferred from homology"/>
<evidence type="ECO:0000313" key="7">
    <source>
        <dbReference type="EMBL" id="MCY0966808.1"/>
    </source>
</evidence>
<reference evidence="7" key="1">
    <citation type="submission" date="2022-11" db="EMBL/GenBank/DDBJ databases">
        <title>Parathalassolutuus dongxingensis gen. nov., sp. nov., a novel member of family Oceanospirillaceae isolated from a coastal shrimp pond in Guangxi, China.</title>
        <authorList>
            <person name="Chen H."/>
        </authorList>
    </citation>
    <scope>NUCLEOTIDE SEQUENCE</scope>
    <source>
        <strain evidence="7">G-43</strain>
    </source>
</reference>
<feature type="transmembrane region" description="Helical" evidence="6">
    <location>
        <begin position="47"/>
        <end position="70"/>
    </location>
</feature>
<comment type="subcellular location">
    <subcellularLocation>
        <location evidence="1 6">Membrane</location>
        <topology evidence="1 6">Multi-pass membrane protein</topology>
    </subcellularLocation>
</comment>
<dbReference type="RefSeq" id="WP_283175004.1">
    <property type="nucleotide sequence ID" value="NZ_JAPNOA010000056.1"/>
</dbReference>
<dbReference type="Pfam" id="PF01169">
    <property type="entry name" value="GDT1"/>
    <property type="match status" value="2"/>
</dbReference>
<keyword evidence="5 6" id="KW-0472">Membrane</keyword>
<comment type="similarity">
    <text evidence="2 6">Belongs to the GDT1 family.</text>
</comment>
<feature type="transmembrane region" description="Helical" evidence="6">
    <location>
        <begin position="180"/>
        <end position="198"/>
    </location>
</feature>
<evidence type="ECO:0000313" key="8">
    <source>
        <dbReference type="Proteomes" id="UP001150830"/>
    </source>
</evidence>
<dbReference type="EMBL" id="JAPNOA010000056">
    <property type="protein sequence ID" value="MCY0966808.1"/>
    <property type="molecule type" value="Genomic_DNA"/>
</dbReference>
<dbReference type="PANTHER" id="PTHR12608:SF1">
    <property type="entry name" value="TRANSMEMBRANE PROTEIN 165"/>
    <property type="match status" value="1"/>
</dbReference>
<evidence type="ECO:0000256" key="4">
    <source>
        <dbReference type="ARBA" id="ARBA00022989"/>
    </source>
</evidence>
<name>A0A9X3EQ48_9GAMM</name>
<evidence type="ECO:0000256" key="6">
    <source>
        <dbReference type="RuleBase" id="RU365102"/>
    </source>
</evidence>
<dbReference type="AlphaFoldDB" id="A0A9X3EQ48"/>
<evidence type="ECO:0000256" key="5">
    <source>
        <dbReference type="ARBA" id="ARBA00023136"/>
    </source>
</evidence>
<dbReference type="Proteomes" id="UP001150830">
    <property type="component" value="Unassembled WGS sequence"/>
</dbReference>
<sequence length="199" mass="21609">MFDPTLIDSLVNNGFASSAIAVTLAEIGDKTQLLSLFLTLRFANKPALALGILLATLLNHGVSAWLGSWLGVGLDTWLNASYVRWILAASFIGMAVWVLVPDSEDDEDSRFMSMGAFMATLVLFSLAEIGDKTQIATVLLAAEWQSVFWVTAGTTVGMLIANLPVVWYGERVMKVLPLDLVRYLTSAAFAVMALWTLFG</sequence>
<feature type="transmembrane region" description="Helical" evidence="6">
    <location>
        <begin position="82"/>
        <end position="99"/>
    </location>
</feature>